<feature type="region of interest" description="Disordered" evidence="1">
    <location>
        <begin position="79"/>
        <end position="207"/>
    </location>
</feature>
<feature type="region of interest" description="Disordered" evidence="1">
    <location>
        <begin position="369"/>
        <end position="472"/>
    </location>
</feature>
<evidence type="ECO:0000313" key="3">
    <source>
        <dbReference type="Proteomes" id="UP001285441"/>
    </source>
</evidence>
<feature type="compositionally biased region" description="Basic and acidic residues" evidence="1">
    <location>
        <begin position="435"/>
        <end position="451"/>
    </location>
</feature>
<evidence type="ECO:0000256" key="1">
    <source>
        <dbReference type="SAM" id="MobiDB-lite"/>
    </source>
</evidence>
<reference evidence="2" key="1">
    <citation type="journal article" date="2023" name="Mol. Phylogenet. Evol.">
        <title>Genome-scale phylogeny and comparative genomics of the fungal order Sordariales.</title>
        <authorList>
            <person name="Hensen N."/>
            <person name="Bonometti L."/>
            <person name="Westerberg I."/>
            <person name="Brannstrom I.O."/>
            <person name="Guillou S."/>
            <person name="Cros-Aarteil S."/>
            <person name="Calhoun S."/>
            <person name="Haridas S."/>
            <person name="Kuo A."/>
            <person name="Mondo S."/>
            <person name="Pangilinan J."/>
            <person name="Riley R."/>
            <person name="LaButti K."/>
            <person name="Andreopoulos B."/>
            <person name="Lipzen A."/>
            <person name="Chen C."/>
            <person name="Yan M."/>
            <person name="Daum C."/>
            <person name="Ng V."/>
            <person name="Clum A."/>
            <person name="Steindorff A."/>
            <person name="Ohm R.A."/>
            <person name="Martin F."/>
            <person name="Silar P."/>
            <person name="Natvig D.O."/>
            <person name="Lalanne C."/>
            <person name="Gautier V."/>
            <person name="Ament-Velasquez S.L."/>
            <person name="Kruys A."/>
            <person name="Hutchinson M.I."/>
            <person name="Powell A.J."/>
            <person name="Barry K."/>
            <person name="Miller A.N."/>
            <person name="Grigoriev I.V."/>
            <person name="Debuchy R."/>
            <person name="Gladieux P."/>
            <person name="Hiltunen Thoren M."/>
            <person name="Johannesson H."/>
        </authorList>
    </citation>
    <scope>NUCLEOTIDE SEQUENCE</scope>
    <source>
        <strain evidence="2">CBS 232.78</strain>
    </source>
</reference>
<dbReference type="AlphaFoldDB" id="A0AAE0U8A1"/>
<comment type="caution">
    <text evidence="2">The sequence shown here is derived from an EMBL/GenBank/DDBJ whole genome shotgun (WGS) entry which is preliminary data.</text>
</comment>
<protein>
    <submittedName>
        <fullName evidence="2">Uncharacterized protein</fullName>
    </submittedName>
</protein>
<gene>
    <name evidence="2" type="ORF">B0H63DRAFT_40804</name>
</gene>
<sequence length="828" mass="90913">MLSRPTFNIRRLIPHHQRRPSDVEFDEDASFFIHDDIDSLKAANRIKSWRPPMGFRKGSKPVIDIRKAEDIHRIVSIPALPDTPHSSTSSLCSCEHGTDHVGHVSPRSSPPRRPGNNRSPQRSPLLCPEQLEHPQQRGRGRSPVSPRTFHHNAPLSPPATPVPRQGEFPSEPTTTADLPATEPPSVETDPEPVAAPEQAIESQMSEDVQQLIRETDAAFQLSSSFAHARLPSPVLATFPQLATPSAPVRRKSQRSSQSSIKSPTKAPLKTQTPVLATPARLASASRTKRTKSKKSRRRPPRAPARQSSMWTLTESAKDLFTIRIFHRLEADEMLPESELREIRMSRACQAQWGKPKPVGADEAAANKMMPTTTPVEPPSHVEDSSNPQNITTDMPVIIERPETPISKHAEGMEREESLTPKPEHQQQQRTSTPTREQDREQAASQQERQEELPQQGQQQQNRPSNAEDEEDEAASLPIMMIVEEKPVVKPMTLPSTTPPVKNMHRRLPSRQLPPLPTIPEIIATGPDNAVLSPTSAPPPIGSTTKINKDDYVFLPTTPFTLTMPTFRHGPVRLAKADLPIGKLAAAVDDTLDWTAFQMAILGGAGDFFSEPTDYSRPSEAELDERDELVTWFTGFGFQSPGSLQTCGVAEARTPGLSPHTGKPDSPSSTPNSSPRSLPKGGRSPGMMMRRVDPPPSACDPDHEGHFSAERLGNSIASRFSIGQEHRRGILSGDGFDTVAAGVGSGVWGGRLQSRRHVGLAIDSTRRPSVDSLQSLPQSPMLDLVVSKDVEGNEYVVPMGFNLGHDLGDFLKWESENVYATGYYGADEA</sequence>
<name>A0AAE0U8A1_9PEZI</name>
<feature type="compositionally biased region" description="Low complexity" evidence="1">
    <location>
        <begin position="663"/>
        <end position="678"/>
    </location>
</feature>
<dbReference type="EMBL" id="JAULSW010000001">
    <property type="protein sequence ID" value="KAK3394240.1"/>
    <property type="molecule type" value="Genomic_DNA"/>
</dbReference>
<proteinExistence type="predicted"/>
<feature type="region of interest" description="Disordered" evidence="1">
    <location>
        <begin position="651"/>
        <end position="707"/>
    </location>
</feature>
<accession>A0AAE0U8A1</accession>
<reference evidence="2" key="2">
    <citation type="submission" date="2023-06" db="EMBL/GenBank/DDBJ databases">
        <authorList>
            <consortium name="Lawrence Berkeley National Laboratory"/>
            <person name="Haridas S."/>
            <person name="Hensen N."/>
            <person name="Bonometti L."/>
            <person name="Westerberg I."/>
            <person name="Brannstrom I.O."/>
            <person name="Guillou S."/>
            <person name="Cros-Aarteil S."/>
            <person name="Calhoun S."/>
            <person name="Kuo A."/>
            <person name="Mondo S."/>
            <person name="Pangilinan J."/>
            <person name="Riley R."/>
            <person name="LaButti K."/>
            <person name="Andreopoulos B."/>
            <person name="Lipzen A."/>
            <person name="Chen C."/>
            <person name="Yanf M."/>
            <person name="Daum C."/>
            <person name="Ng V."/>
            <person name="Clum A."/>
            <person name="Steindorff A."/>
            <person name="Ohm R."/>
            <person name="Martin F."/>
            <person name="Silar P."/>
            <person name="Natvig D."/>
            <person name="Lalanne C."/>
            <person name="Gautier V."/>
            <person name="Ament-velasquez S.L."/>
            <person name="Kruys A."/>
            <person name="Hutchinson M.I."/>
            <person name="Powell A.J."/>
            <person name="Barry K."/>
            <person name="Miller A.N."/>
            <person name="Grigoriev I.V."/>
            <person name="Debuchy R."/>
            <person name="Gladieux P."/>
            <person name="Thoren M.H."/>
            <person name="Johannesson H."/>
        </authorList>
    </citation>
    <scope>NUCLEOTIDE SEQUENCE</scope>
    <source>
        <strain evidence="2">CBS 232.78</strain>
    </source>
</reference>
<feature type="compositionally biased region" description="Basic residues" evidence="1">
    <location>
        <begin position="286"/>
        <end position="300"/>
    </location>
</feature>
<organism evidence="2 3">
    <name type="scientific">Podospora didyma</name>
    <dbReference type="NCBI Taxonomy" id="330526"/>
    <lineage>
        <taxon>Eukaryota</taxon>
        <taxon>Fungi</taxon>
        <taxon>Dikarya</taxon>
        <taxon>Ascomycota</taxon>
        <taxon>Pezizomycotina</taxon>
        <taxon>Sordariomycetes</taxon>
        <taxon>Sordariomycetidae</taxon>
        <taxon>Sordariales</taxon>
        <taxon>Podosporaceae</taxon>
        <taxon>Podospora</taxon>
    </lineage>
</organism>
<keyword evidence="3" id="KW-1185">Reference proteome</keyword>
<feature type="region of interest" description="Disordered" evidence="1">
    <location>
        <begin position="243"/>
        <end position="310"/>
    </location>
</feature>
<feature type="compositionally biased region" description="Basic and acidic residues" evidence="1">
    <location>
        <begin position="399"/>
        <end position="426"/>
    </location>
</feature>
<dbReference type="Proteomes" id="UP001285441">
    <property type="component" value="Unassembled WGS sequence"/>
</dbReference>
<evidence type="ECO:0000313" key="2">
    <source>
        <dbReference type="EMBL" id="KAK3394240.1"/>
    </source>
</evidence>
<feature type="compositionally biased region" description="Low complexity" evidence="1">
    <location>
        <begin position="114"/>
        <end position="124"/>
    </location>
</feature>
<feature type="region of interest" description="Disordered" evidence="1">
    <location>
        <begin position="490"/>
        <end position="515"/>
    </location>
</feature>